<dbReference type="InterPro" id="IPR008984">
    <property type="entry name" value="SMAD_FHA_dom_sf"/>
</dbReference>
<sequence>MLGKEPYDPDVVAYLYGDSAEESIILLDAIEARNNPSTSLLKTSRTAKAITETLDAKYDEDIAASKDEDQQCEQAYNPCFTVTFSEPPKRKRGFVIGSDSNAADLAIKYKEKVSARQFALTFDKEHELVVEDLSSTNGTRVVYSCNNADEARYGSGTSDAKSFDAGKKRAFTAGERGLAEEIEQWRNKRG</sequence>
<dbReference type="Proteomes" id="UP000076744">
    <property type="component" value="Unassembled WGS sequence"/>
</dbReference>
<organism evidence="2 3">
    <name type="scientific">Cordyceps fumosorosea (strain ARSEF 2679)</name>
    <name type="common">Isaria fumosorosea</name>
    <dbReference type="NCBI Taxonomy" id="1081104"/>
    <lineage>
        <taxon>Eukaryota</taxon>
        <taxon>Fungi</taxon>
        <taxon>Dikarya</taxon>
        <taxon>Ascomycota</taxon>
        <taxon>Pezizomycotina</taxon>
        <taxon>Sordariomycetes</taxon>
        <taxon>Hypocreomycetidae</taxon>
        <taxon>Hypocreales</taxon>
        <taxon>Cordycipitaceae</taxon>
        <taxon>Cordyceps</taxon>
    </lineage>
</organism>
<dbReference type="Pfam" id="PF00498">
    <property type="entry name" value="FHA"/>
    <property type="match status" value="1"/>
</dbReference>
<gene>
    <name evidence="2" type="ORF">ISF_01137</name>
</gene>
<keyword evidence="2" id="KW-0418">Kinase</keyword>
<dbReference type="AlphaFoldDB" id="A0A168EUB9"/>
<dbReference type="GO" id="GO:0016301">
    <property type="term" value="F:kinase activity"/>
    <property type="evidence" value="ECO:0007669"/>
    <property type="project" value="UniProtKB-KW"/>
</dbReference>
<evidence type="ECO:0000313" key="3">
    <source>
        <dbReference type="Proteomes" id="UP000076744"/>
    </source>
</evidence>
<proteinExistence type="predicted"/>
<dbReference type="RefSeq" id="XP_018709194.1">
    <property type="nucleotide sequence ID" value="XM_018844744.1"/>
</dbReference>
<dbReference type="CDD" id="cd00060">
    <property type="entry name" value="FHA"/>
    <property type="match status" value="1"/>
</dbReference>
<accession>A0A168EUB9</accession>
<dbReference type="InterPro" id="IPR000253">
    <property type="entry name" value="FHA_dom"/>
</dbReference>
<dbReference type="Gene3D" id="2.60.200.20">
    <property type="match status" value="1"/>
</dbReference>
<reference evidence="2 3" key="1">
    <citation type="journal article" date="2016" name="Genome Biol. Evol.">
        <title>Divergent and convergent evolution of fungal pathogenicity.</title>
        <authorList>
            <person name="Shang Y."/>
            <person name="Xiao G."/>
            <person name="Zheng P."/>
            <person name="Cen K."/>
            <person name="Zhan S."/>
            <person name="Wang C."/>
        </authorList>
    </citation>
    <scope>NUCLEOTIDE SEQUENCE [LARGE SCALE GENOMIC DNA]</scope>
    <source>
        <strain evidence="2 3">ARSEF 2679</strain>
    </source>
</reference>
<comment type="caution">
    <text evidence="2">The sequence shown here is derived from an EMBL/GenBank/DDBJ whole genome shotgun (WGS) entry which is preliminary data.</text>
</comment>
<keyword evidence="2" id="KW-0808">Transferase</keyword>
<evidence type="ECO:0000313" key="2">
    <source>
        <dbReference type="EMBL" id="OAA74236.1"/>
    </source>
</evidence>
<feature type="domain" description="FHA" evidence="1">
    <location>
        <begin position="94"/>
        <end position="141"/>
    </location>
</feature>
<dbReference type="EMBL" id="AZHB01000001">
    <property type="protein sequence ID" value="OAA74236.1"/>
    <property type="molecule type" value="Genomic_DNA"/>
</dbReference>
<keyword evidence="3" id="KW-1185">Reference proteome</keyword>
<dbReference type="GeneID" id="30017429"/>
<evidence type="ECO:0000259" key="1">
    <source>
        <dbReference type="PROSITE" id="PS50006"/>
    </source>
</evidence>
<protein>
    <submittedName>
        <fullName evidence="2">Protein kinase</fullName>
    </submittedName>
</protein>
<dbReference type="SUPFAM" id="SSF49879">
    <property type="entry name" value="SMAD/FHA domain"/>
    <property type="match status" value="1"/>
</dbReference>
<dbReference type="PROSITE" id="PS50006">
    <property type="entry name" value="FHA_DOMAIN"/>
    <property type="match status" value="1"/>
</dbReference>
<name>A0A168EUB9_CORFA</name>